<dbReference type="STRING" id="3988.B9SF76"/>
<reference evidence="3" key="1">
    <citation type="journal article" date="2010" name="Nat. Biotechnol.">
        <title>Draft genome sequence of the oilseed species Ricinus communis.</title>
        <authorList>
            <person name="Chan A.P."/>
            <person name="Crabtree J."/>
            <person name="Zhao Q."/>
            <person name="Lorenzi H."/>
            <person name="Orvis J."/>
            <person name="Puiu D."/>
            <person name="Melake-Berhan A."/>
            <person name="Jones K.M."/>
            <person name="Redman J."/>
            <person name="Chen G."/>
            <person name="Cahoon E.B."/>
            <person name="Gedil M."/>
            <person name="Stanke M."/>
            <person name="Haas B.J."/>
            <person name="Wortman J.R."/>
            <person name="Fraser-Liggett C.M."/>
            <person name="Ravel J."/>
            <person name="Rabinowicz P.D."/>
        </authorList>
    </citation>
    <scope>NUCLEOTIDE SEQUENCE [LARGE SCALE GENOMIC DNA]</scope>
    <source>
        <strain evidence="3">cv. Hale</strain>
    </source>
</reference>
<evidence type="ECO:0000256" key="1">
    <source>
        <dbReference type="SAM" id="MobiDB-lite"/>
    </source>
</evidence>
<dbReference type="Proteomes" id="UP000008311">
    <property type="component" value="Unassembled WGS sequence"/>
</dbReference>
<dbReference type="AlphaFoldDB" id="B9SF76"/>
<accession>B9SF76</accession>
<dbReference type="InterPro" id="IPR012442">
    <property type="entry name" value="DUF1645_plant"/>
</dbReference>
<dbReference type="PANTHER" id="PTHR33095">
    <property type="entry name" value="OS07G0619500 PROTEIN"/>
    <property type="match status" value="1"/>
</dbReference>
<dbReference type="PANTHER" id="PTHR33095:SF101">
    <property type="entry name" value="DUF1645 DOMAIN-CONTAINING PROTEIN"/>
    <property type="match status" value="1"/>
</dbReference>
<feature type="region of interest" description="Disordered" evidence="1">
    <location>
        <begin position="40"/>
        <end position="68"/>
    </location>
</feature>
<evidence type="ECO:0000313" key="3">
    <source>
        <dbReference type="Proteomes" id="UP000008311"/>
    </source>
</evidence>
<evidence type="ECO:0000313" key="2">
    <source>
        <dbReference type="EMBL" id="EEF37664.1"/>
    </source>
</evidence>
<sequence>MANSSSLFSFNSYSSNHQLADIAAKVTKEERQGNEFLEEASIFTVPRHPNGGVEESSSSDEDENDDDFEFVLVRANPDGNETAFPIFPLFNRDLLLDYENNKEEHHDHGDMIRLPLKKLFNDDRDPPSSSSSSSEADELEGVSPGTYCVWTPSKFSSSPSPSPSRCKKSNSTGSSSKQQRWRLRDLLHLKRSSSDGKESFIFLNTDHNNNNNNNNKKLEEKIEKSKSIKGKGKDKIASAHEVFYVRSKALKEGDKRRSYLPYRQGLVGFFANVNGFGRSVPPF</sequence>
<organism evidence="2 3">
    <name type="scientific">Ricinus communis</name>
    <name type="common">Castor bean</name>
    <dbReference type="NCBI Taxonomy" id="3988"/>
    <lineage>
        <taxon>Eukaryota</taxon>
        <taxon>Viridiplantae</taxon>
        <taxon>Streptophyta</taxon>
        <taxon>Embryophyta</taxon>
        <taxon>Tracheophyta</taxon>
        <taxon>Spermatophyta</taxon>
        <taxon>Magnoliopsida</taxon>
        <taxon>eudicotyledons</taxon>
        <taxon>Gunneridae</taxon>
        <taxon>Pentapetalae</taxon>
        <taxon>rosids</taxon>
        <taxon>fabids</taxon>
        <taxon>Malpighiales</taxon>
        <taxon>Euphorbiaceae</taxon>
        <taxon>Acalyphoideae</taxon>
        <taxon>Acalypheae</taxon>
        <taxon>Ricinus</taxon>
    </lineage>
</organism>
<dbReference type="EMBL" id="EQ973944">
    <property type="protein sequence ID" value="EEF37664.1"/>
    <property type="molecule type" value="Genomic_DNA"/>
</dbReference>
<keyword evidence="3" id="KW-1185">Reference proteome</keyword>
<feature type="region of interest" description="Disordered" evidence="1">
    <location>
        <begin position="119"/>
        <end position="181"/>
    </location>
</feature>
<dbReference type="eggNOG" id="ENOG502RZTU">
    <property type="taxonomic scope" value="Eukaryota"/>
</dbReference>
<protein>
    <submittedName>
        <fullName evidence="2">Uncharacterized protein</fullName>
    </submittedName>
</protein>
<feature type="compositionally biased region" description="Acidic residues" evidence="1">
    <location>
        <begin position="57"/>
        <end position="68"/>
    </location>
</feature>
<proteinExistence type="predicted"/>
<dbReference type="Pfam" id="PF07816">
    <property type="entry name" value="DUF1645"/>
    <property type="match status" value="1"/>
</dbReference>
<gene>
    <name evidence="2" type="ORF">RCOM_1095370</name>
</gene>
<name>B9SF76_RICCO</name>
<dbReference type="InParanoid" id="B9SF76"/>